<dbReference type="Pfam" id="PF13302">
    <property type="entry name" value="Acetyltransf_3"/>
    <property type="match status" value="1"/>
</dbReference>
<dbReference type="EMBL" id="WXEY01000005">
    <property type="protein sequence ID" value="MZP29437.1"/>
    <property type="molecule type" value="Genomic_DNA"/>
</dbReference>
<protein>
    <submittedName>
        <fullName evidence="2">GNAT family N-acetyltransferase</fullName>
    </submittedName>
</protein>
<proteinExistence type="predicted"/>
<dbReference type="PROSITE" id="PS51186">
    <property type="entry name" value="GNAT"/>
    <property type="match status" value="1"/>
</dbReference>
<keyword evidence="3" id="KW-1185">Reference proteome</keyword>
<evidence type="ECO:0000313" key="3">
    <source>
        <dbReference type="Proteomes" id="UP000463470"/>
    </source>
</evidence>
<dbReference type="Gene3D" id="3.40.630.30">
    <property type="match status" value="1"/>
</dbReference>
<name>A0A845KZF4_9FIRM</name>
<dbReference type="RefSeq" id="WP_161256882.1">
    <property type="nucleotide sequence ID" value="NZ_WXEY01000005.1"/>
</dbReference>
<dbReference type="InterPro" id="IPR016181">
    <property type="entry name" value="Acyl_CoA_acyltransferase"/>
</dbReference>
<dbReference type="PANTHER" id="PTHR43415">
    <property type="entry name" value="SPERMIDINE N(1)-ACETYLTRANSFERASE"/>
    <property type="match status" value="1"/>
</dbReference>
<reference evidence="2 3" key="1">
    <citation type="submission" date="2020-01" db="EMBL/GenBank/DDBJ databases">
        <title>Whole-genome sequence of Heliobacterium undosum DSM 13378.</title>
        <authorList>
            <person name="Kyndt J.A."/>
            <person name="Meyer T.E."/>
        </authorList>
    </citation>
    <scope>NUCLEOTIDE SEQUENCE [LARGE SCALE GENOMIC DNA]</scope>
    <source>
        <strain evidence="2 3">DSM 13378</strain>
    </source>
</reference>
<sequence length="232" mass="26927">MADGVVMGRFVRLRPVEEGDLERIRRWRNSPEVYYPMYNWDPITPEMQAQWYRNRVCDRERNRFFVIERLVPVSAEVEDIVNSVDNRADEQGQPSSKQFLSGVPLSCGESGFRPVGLISLTNMEGRHRRGDLGFYIAEERERAPGVALEAEYLLLRYGFDDLGLHKVWAEVLEGNEPVARMHRNYGFHVEGTLREHVWHDGRYKNVFCLGLLAVDFSAARGKIETLLKRLKQ</sequence>
<dbReference type="AlphaFoldDB" id="A0A845KZF4"/>
<keyword evidence="2" id="KW-0808">Transferase</keyword>
<dbReference type="InterPro" id="IPR000182">
    <property type="entry name" value="GNAT_dom"/>
</dbReference>
<accession>A0A845KZF4</accession>
<evidence type="ECO:0000259" key="1">
    <source>
        <dbReference type="PROSITE" id="PS51186"/>
    </source>
</evidence>
<evidence type="ECO:0000313" key="2">
    <source>
        <dbReference type="EMBL" id="MZP29437.1"/>
    </source>
</evidence>
<dbReference type="Proteomes" id="UP000463470">
    <property type="component" value="Unassembled WGS sequence"/>
</dbReference>
<organism evidence="2 3">
    <name type="scientific">Heliomicrobium undosum</name>
    <dbReference type="NCBI Taxonomy" id="121734"/>
    <lineage>
        <taxon>Bacteria</taxon>
        <taxon>Bacillati</taxon>
        <taxon>Bacillota</taxon>
        <taxon>Clostridia</taxon>
        <taxon>Eubacteriales</taxon>
        <taxon>Heliobacteriaceae</taxon>
        <taxon>Heliomicrobium</taxon>
    </lineage>
</organism>
<dbReference type="PANTHER" id="PTHR43415:SF3">
    <property type="entry name" value="GNAT-FAMILY ACETYLTRANSFERASE"/>
    <property type="match status" value="1"/>
</dbReference>
<dbReference type="GO" id="GO:0016747">
    <property type="term" value="F:acyltransferase activity, transferring groups other than amino-acyl groups"/>
    <property type="evidence" value="ECO:0007669"/>
    <property type="project" value="InterPro"/>
</dbReference>
<gene>
    <name evidence="2" type="ORF">GTO91_06930</name>
</gene>
<comment type="caution">
    <text evidence="2">The sequence shown here is derived from an EMBL/GenBank/DDBJ whole genome shotgun (WGS) entry which is preliminary data.</text>
</comment>
<dbReference type="OrthoDB" id="9795206at2"/>
<dbReference type="SUPFAM" id="SSF55729">
    <property type="entry name" value="Acyl-CoA N-acyltransferases (Nat)"/>
    <property type="match status" value="1"/>
</dbReference>
<feature type="domain" description="N-acetyltransferase" evidence="1">
    <location>
        <begin position="68"/>
        <end position="209"/>
    </location>
</feature>